<name>A0A2G9TS35_TELCI</name>
<dbReference type="Proteomes" id="UP000230423">
    <property type="component" value="Unassembled WGS sequence"/>
</dbReference>
<reference evidence="2 3" key="1">
    <citation type="submission" date="2015-09" db="EMBL/GenBank/DDBJ databases">
        <title>Draft genome of the parasitic nematode Teladorsagia circumcincta isolate WARC Sus (inbred).</title>
        <authorList>
            <person name="Mitreva M."/>
        </authorList>
    </citation>
    <scope>NUCLEOTIDE SEQUENCE [LARGE SCALE GENOMIC DNA]</scope>
    <source>
        <strain evidence="2 3">S</strain>
    </source>
</reference>
<sequence>MLFFKFSSSSSRSAGYDGASNVPPPKQIDFSSQTIPELIYTRAKSDRVAAVFDAEKVSYTFAKVATEVFLSAFAACRAGLVFSLVNPNFHDSDSFFRALKVGDFKAVICFRANDAQDYLYSLLKNICPELTRSHKGQLKSVILPNLTHVILAEEDHRHSWGKPLLEGSCGRNWTIQINSEAKNTWRDLKNNTKSADRCKLVIVPERTYVERNVGQWRLIAASENVATLATL</sequence>
<organism evidence="2 3">
    <name type="scientific">Teladorsagia circumcincta</name>
    <name type="common">Brown stomach worm</name>
    <name type="synonym">Ostertagia circumcincta</name>
    <dbReference type="NCBI Taxonomy" id="45464"/>
    <lineage>
        <taxon>Eukaryota</taxon>
        <taxon>Metazoa</taxon>
        <taxon>Ecdysozoa</taxon>
        <taxon>Nematoda</taxon>
        <taxon>Chromadorea</taxon>
        <taxon>Rhabditida</taxon>
        <taxon>Rhabditina</taxon>
        <taxon>Rhabditomorpha</taxon>
        <taxon>Strongyloidea</taxon>
        <taxon>Trichostrongylidae</taxon>
        <taxon>Teladorsagia</taxon>
    </lineage>
</organism>
<accession>A0A2G9TS35</accession>
<evidence type="ECO:0008006" key="4">
    <source>
        <dbReference type="Google" id="ProtNLM"/>
    </source>
</evidence>
<protein>
    <recommendedName>
        <fullName evidence="4">AMP-dependent synthetase/ligase domain-containing protein</fullName>
    </recommendedName>
</protein>
<evidence type="ECO:0000313" key="2">
    <source>
        <dbReference type="EMBL" id="PIO60747.1"/>
    </source>
</evidence>
<dbReference type="EMBL" id="KZ354859">
    <property type="protein sequence ID" value="PIO60747.1"/>
    <property type="molecule type" value="Genomic_DNA"/>
</dbReference>
<proteinExistence type="predicted"/>
<dbReference type="OrthoDB" id="5807203at2759"/>
<gene>
    <name evidence="2" type="ORF">TELCIR_17748</name>
</gene>
<dbReference type="AlphaFoldDB" id="A0A2G9TS35"/>
<evidence type="ECO:0000256" key="1">
    <source>
        <dbReference type="SAM" id="MobiDB-lite"/>
    </source>
</evidence>
<feature type="region of interest" description="Disordered" evidence="1">
    <location>
        <begin position="1"/>
        <end position="20"/>
    </location>
</feature>
<evidence type="ECO:0000313" key="3">
    <source>
        <dbReference type="Proteomes" id="UP000230423"/>
    </source>
</evidence>
<keyword evidence="3" id="KW-1185">Reference proteome</keyword>